<evidence type="ECO:0000256" key="8">
    <source>
        <dbReference type="SAM" id="MobiDB-lite"/>
    </source>
</evidence>
<gene>
    <name evidence="10" type="primary">mptB</name>
    <name evidence="10" type="ORF">JDV75_04055</name>
</gene>
<dbReference type="Pfam" id="PF26314">
    <property type="entry name" value="MptA_B_family"/>
    <property type="match status" value="1"/>
</dbReference>
<keyword evidence="11" id="KW-1185">Reference proteome</keyword>
<dbReference type="RefSeq" id="WP_198737967.1">
    <property type="nucleotide sequence ID" value="NZ_JAEIOS010000011.1"/>
</dbReference>
<evidence type="ECO:0000256" key="4">
    <source>
        <dbReference type="ARBA" id="ARBA00022692"/>
    </source>
</evidence>
<keyword evidence="4 9" id="KW-0812">Transmembrane</keyword>
<feature type="transmembrane region" description="Helical" evidence="9">
    <location>
        <begin position="102"/>
        <end position="124"/>
    </location>
</feature>
<evidence type="ECO:0000313" key="10">
    <source>
        <dbReference type="EMBL" id="MBI8988934.1"/>
    </source>
</evidence>
<feature type="transmembrane region" description="Helical" evidence="9">
    <location>
        <begin position="266"/>
        <end position="286"/>
    </location>
</feature>
<dbReference type="InterPro" id="IPR049829">
    <property type="entry name" value="MptA/B-like"/>
</dbReference>
<evidence type="ECO:0000256" key="6">
    <source>
        <dbReference type="ARBA" id="ARBA00023136"/>
    </source>
</evidence>
<dbReference type="GO" id="GO:0016757">
    <property type="term" value="F:glycosyltransferase activity"/>
    <property type="evidence" value="ECO:0007669"/>
    <property type="project" value="UniProtKB-KW"/>
</dbReference>
<evidence type="ECO:0000256" key="9">
    <source>
        <dbReference type="SAM" id="Phobius"/>
    </source>
</evidence>
<comment type="subcellular location">
    <subcellularLocation>
        <location evidence="1">Membrane</location>
        <topology evidence="1">Multi-pass membrane protein</topology>
    </subcellularLocation>
</comment>
<feature type="transmembrane region" description="Helical" evidence="9">
    <location>
        <begin position="408"/>
        <end position="429"/>
    </location>
</feature>
<feature type="transmembrane region" description="Helical" evidence="9">
    <location>
        <begin position="471"/>
        <end position="490"/>
    </location>
</feature>
<feature type="transmembrane region" description="Helical" evidence="9">
    <location>
        <begin position="532"/>
        <end position="553"/>
    </location>
</feature>
<keyword evidence="6 9" id="KW-0472">Membrane</keyword>
<evidence type="ECO:0000256" key="5">
    <source>
        <dbReference type="ARBA" id="ARBA00022989"/>
    </source>
</evidence>
<accession>A0A934I498</accession>
<dbReference type="EMBL" id="JAEIOS010000011">
    <property type="protein sequence ID" value="MBI8988934.1"/>
    <property type="molecule type" value="Genomic_DNA"/>
</dbReference>
<feature type="transmembrane region" description="Helical" evidence="9">
    <location>
        <begin position="502"/>
        <end position="520"/>
    </location>
</feature>
<feature type="transmembrane region" description="Helical" evidence="9">
    <location>
        <begin position="61"/>
        <end position="82"/>
    </location>
</feature>
<dbReference type="GO" id="GO:0016020">
    <property type="term" value="C:membrane"/>
    <property type="evidence" value="ECO:0007669"/>
    <property type="project" value="UniProtKB-SubCell"/>
</dbReference>
<protein>
    <submittedName>
        <fullName evidence="10">Polyprenol phosphomannose-dependent alpha 1,6 mannosyltransferase MptB</fullName>
    </submittedName>
</protein>
<keyword evidence="3" id="KW-0808">Transferase</keyword>
<feature type="transmembrane region" description="Helical" evidence="9">
    <location>
        <begin position="441"/>
        <end position="459"/>
    </location>
</feature>
<dbReference type="NCBIfam" id="NF038066">
    <property type="entry name" value="MptB"/>
    <property type="match status" value="1"/>
</dbReference>
<comment type="caution">
    <text evidence="10">The sequence shown here is derived from an EMBL/GenBank/DDBJ whole genome shotgun (WGS) entry which is preliminary data.</text>
</comment>
<evidence type="ECO:0000256" key="1">
    <source>
        <dbReference type="ARBA" id="ARBA00004141"/>
    </source>
</evidence>
<keyword evidence="2 10" id="KW-0328">Glycosyltransferase</keyword>
<feature type="transmembrane region" description="Helical" evidence="9">
    <location>
        <begin position="319"/>
        <end position="352"/>
    </location>
</feature>
<dbReference type="AlphaFoldDB" id="A0A934I498"/>
<name>A0A934I498_9CORY</name>
<organism evidence="10 11">
    <name type="scientific">Corynebacterium meridianum</name>
    <dbReference type="NCBI Taxonomy" id="2765363"/>
    <lineage>
        <taxon>Bacteria</taxon>
        <taxon>Bacillati</taxon>
        <taxon>Actinomycetota</taxon>
        <taxon>Actinomycetes</taxon>
        <taxon>Mycobacteriales</taxon>
        <taxon>Corynebacteriaceae</taxon>
        <taxon>Corynebacterium</taxon>
    </lineage>
</organism>
<feature type="region of interest" description="Disordered" evidence="8">
    <location>
        <begin position="22"/>
        <end position="44"/>
    </location>
</feature>
<comment type="similarity">
    <text evidence="7">Belongs to the MptA/B family.</text>
</comment>
<sequence length="565" mass="59066">MSDATSRRTVFFRALTGELPRLGTAGSRSASLHQPGSGDPDLRRPVPGTAALPLRFALLRLLGTVGALMLSFGALGAGALPVTDNVYRTFPGGSIMQRMLQTSSTVALTGVALIVVSWVLMAPYVGASVLHERKRQVRVHTGQLYRTFIVWMTPIALSAPMFTQDIYSYLAQGAITARGLDPYSAGPVDLLGSGNPLARSVPLIWSHSPSPYGPVASGISALIYQVAGESVFVGVYLHRLVAVLGITAAGWALSRLASRCGVSVQAALWLGLLNPLTMLHLVGGIHNESVLLGLLLVGMEVGLRGVDGLLAAAPSARTAGWVLLVLSAVLISGGGMVKITGFTALGFTGMAVARALSSRGWHPVLSVFFSGVFQATIMVASVAVLTAATGIGLGWVSGQGGAVAVRSWMSATTALGVIAGGIGMLAGLGDQTAAMLTVTRGVGVAVAGAFMLRMLIGVYRGTIHPVGGLGISTFVLVLLFPVVQPWYMLWAIMPLAAWANRPLFRVSATAYSAVVCFFVLPRGLPLPPGTVAGIYLSTALSTIAVLALLWWVVRRWRPRVIDWPS</sequence>
<dbReference type="Proteomes" id="UP000645966">
    <property type="component" value="Unassembled WGS sequence"/>
</dbReference>
<evidence type="ECO:0000313" key="11">
    <source>
        <dbReference type="Proteomes" id="UP000645966"/>
    </source>
</evidence>
<feature type="transmembrane region" description="Helical" evidence="9">
    <location>
        <begin position="364"/>
        <end position="396"/>
    </location>
</feature>
<feature type="transmembrane region" description="Helical" evidence="9">
    <location>
        <begin position="236"/>
        <end position="254"/>
    </location>
</feature>
<reference evidence="10" key="1">
    <citation type="submission" date="2020-12" db="EMBL/GenBank/DDBJ databases">
        <title>Genome public.</title>
        <authorList>
            <person name="Sun Q."/>
        </authorList>
    </citation>
    <scope>NUCLEOTIDE SEQUENCE</scope>
    <source>
        <strain evidence="10">CCM 8863</strain>
    </source>
</reference>
<evidence type="ECO:0000256" key="7">
    <source>
        <dbReference type="ARBA" id="ARBA00043987"/>
    </source>
</evidence>
<keyword evidence="5 9" id="KW-1133">Transmembrane helix</keyword>
<proteinExistence type="inferred from homology"/>
<evidence type="ECO:0000256" key="3">
    <source>
        <dbReference type="ARBA" id="ARBA00022679"/>
    </source>
</evidence>
<evidence type="ECO:0000256" key="2">
    <source>
        <dbReference type="ARBA" id="ARBA00022676"/>
    </source>
</evidence>